<organism evidence="2 3">
    <name type="scientific">Debaryomyces hansenii (strain ATCC 36239 / CBS 767 / BCRC 21394 / JCM 1990 / NBRC 0083 / IGC 2968)</name>
    <name type="common">Yeast</name>
    <name type="synonym">Torulaspora hansenii</name>
    <dbReference type="NCBI Taxonomy" id="284592"/>
    <lineage>
        <taxon>Eukaryota</taxon>
        <taxon>Fungi</taxon>
        <taxon>Dikarya</taxon>
        <taxon>Ascomycota</taxon>
        <taxon>Saccharomycotina</taxon>
        <taxon>Pichiomycetes</taxon>
        <taxon>Debaryomycetaceae</taxon>
        <taxon>Debaryomyces</taxon>
    </lineage>
</organism>
<evidence type="ECO:0000313" key="2">
    <source>
        <dbReference type="EMBL" id="CAR65436.1"/>
    </source>
</evidence>
<dbReference type="HOGENOM" id="CLU_1343709_0_0_1"/>
<dbReference type="AlphaFoldDB" id="B5RT31"/>
<feature type="region of interest" description="Disordered" evidence="1">
    <location>
        <begin position="1"/>
        <end position="84"/>
    </location>
</feature>
<dbReference type="GeneID" id="8998166"/>
<dbReference type="VEuPathDB" id="FungiDB:DEHA2B02794g"/>
<name>B5RT31_DEBHA</name>
<proteinExistence type="predicted"/>
<reference evidence="2 3" key="1">
    <citation type="journal article" date="2004" name="Nature">
        <title>Genome evolution in yeasts.</title>
        <authorList>
            <consortium name="Genolevures"/>
            <person name="Dujon B."/>
            <person name="Sherman D."/>
            <person name="Fischer G."/>
            <person name="Durrens P."/>
            <person name="Casaregola S."/>
            <person name="Lafontaine I."/>
            <person name="de Montigny J."/>
            <person name="Marck C."/>
            <person name="Neuveglise C."/>
            <person name="Talla E."/>
            <person name="Goffard N."/>
            <person name="Frangeul L."/>
            <person name="Aigle M."/>
            <person name="Anthouard V."/>
            <person name="Babour A."/>
            <person name="Barbe V."/>
            <person name="Barnay S."/>
            <person name="Blanchin S."/>
            <person name="Beckerich J.M."/>
            <person name="Beyne E."/>
            <person name="Bleykasten C."/>
            <person name="Boisrame A."/>
            <person name="Boyer J."/>
            <person name="Cattolico L."/>
            <person name="Confanioleri F."/>
            <person name="de Daruvar A."/>
            <person name="Despons L."/>
            <person name="Fabre E."/>
            <person name="Fairhead C."/>
            <person name="Ferry-Dumazet H."/>
            <person name="Groppi A."/>
            <person name="Hantraye F."/>
            <person name="Hennequin C."/>
            <person name="Jauniaux N."/>
            <person name="Joyet P."/>
            <person name="Kachouri R."/>
            <person name="Kerrest A."/>
            <person name="Koszul R."/>
            <person name="Lemaire M."/>
            <person name="Lesur I."/>
            <person name="Ma L."/>
            <person name="Muller H."/>
            <person name="Nicaud J.M."/>
            <person name="Nikolski M."/>
            <person name="Oztas S."/>
            <person name="Ozier-Kalogeropoulos O."/>
            <person name="Pellenz S."/>
            <person name="Potier S."/>
            <person name="Richard G.F."/>
            <person name="Straub M.L."/>
            <person name="Suleau A."/>
            <person name="Swennene D."/>
            <person name="Tekaia F."/>
            <person name="Wesolowski-Louvel M."/>
            <person name="Westhof E."/>
            <person name="Wirth B."/>
            <person name="Zeniou-Meyer M."/>
            <person name="Zivanovic I."/>
            <person name="Bolotin-Fukuhara M."/>
            <person name="Thierry A."/>
            <person name="Bouchier C."/>
            <person name="Caudron B."/>
            <person name="Scarpelli C."/>
            <person name="Gaillardin C."/>
            <person name="Weissenbach J."/>
            <person name="Wincker P."/>
            <person name="Souciet J.L."/>
        </authorList>
    </citation>
    <scope>NUCLEOTIDE SEQUENCE [LARGE SCALE GENOMIC DNA]</scope>
    <source>
        <strain evidence="3">ATCC 36239 / CBS 767 / BCRC 21394 / JCM 1990 / NBRC 0083 / IGC 2968</strain>
    </source>
</reference>
<accession>B5RT31</accession>
<dbReference type="OMA" id="WLEHYEE"/>
<feature type="compositionally biased region" description="Polar residues" evidence="1">
    <location>
        <begin position="1"/>
        <end position="21"/>
    </location>
</feature>
<dbReference type="EMBL" id="CR382134">
    <property type="protein sequence ID" value="CAR65436.1"/>
    <property type="molecule type" value="Genomic_DNA"/>
</dbReference>
<evidence type="ECO:0000256" key="1">
    <source>
        <dbReference type="SAM" id="MobiDB-lite"/>
    </source>
</evidence>
<dbReference type="InParanoid" id="B5RT31"/>
<gene>
    <name evidence="2" type="ordered locus">DEHA2B02794g</name>
</gene>
<sequence>MDSSQHNRGTSRSQSMSSRKPFSSPIKPSDASASYDMDILEDLHQHQQNRSHRVQYPLSSPIKNSQDHEHRRSSQYHHPNQHSRTAIINKRNKHDRLREIRDRHRQDKLGMNREKMVDRQAYEDYKLELEKEANELYEVLDIDELIDQENELESHIIKCSPRDIYETELDAFLNEEQRELEQMVANIDLSDNKYAST</sequence>
<dbReference type="OrthoDB" id="4020157at2759"/>
<protein>
    <submittedName>
        <fullName evidence="2">DEHA2B02794p</fullName>
    </submittedName>
</protein>
<dbReference type="Proteomes" id="UP000000599">
    <property type="component" value="Chromosome B"/>
</dbReference>
<dbReference type="KEGG" id="dha:DEHA2B02794g"/>
<dbReference type="eggNOG" id="ENOG502RQ9G">
    <property type="taxonomic scope" value="Eukaryota"/>
</dbReference>
<keyword evidence="3" id="KW-1185">Reference proteome</keyword>
<evidence type="ECO:0000313" key="3">
    <source>
        <dbReference type="Proteomes" id="UP000000599"/>
    </source>
</evidence>
<dbReference type="RefSeq" id="XP_002770066.1">
    <property type="nucleotide sequence ID" value="XM_002770020.1"/>
</dbReference>